<dbReference type="GO" id="GO:0006284">
    <property type="term" value="P:base-excision repair"/>
    <property type="evidence" value="ECO:0007669"/>
    <property type="project" value="InterPro"/>
</dbReference>
<keyword evidence="6" id="KW-0227">DNA damage</keyword>
<dbReference type="PROSITE" id="PS51068">
    <property type="entry name" value="FPG_CAT"/>
    <property type="match status" value="1"/>
</dbReference>
<evidence type="ECO:0000256" key="14">
    <source>
        <dbReference type="ARBA" id="ARBA00023295"/>
    </source>
</evidence>
<comment type="catalytic activity">
    <reaction evidence="15">
        <text>2'-deoxyribonucleotide-(2'-deoxyribose 5'-phosphate)-2'-deoxyribonucleotide-DNA = a 3'-end 2'-deoxyribonucleotide-(2,3-dehydro-2,3-deoxyribose 5'-phosphate)-DNA + a 5'-end 5'-phospho-2'-deoxyribonucleoside-DNA + H(+)</text>
        <dbReference type="Rhea" id="RHEA:66592"/>
        <dbReference type="Rhea" id="RHEA-COMP:13180"/>
        <dbReference type="Rhea" id="RHEA-COMP:16897"/>
        <dbReference type="Rhea" id="RHEA-COMP:17067"/>
        <dbReference type="ChEBI" id="CHEBI:15378"/>
        <dbReference type="ChEBI" id="CHEBI:136412"/>
        <dbReference type="ChEBI" id="CHEBI:157695"/>
        <dbReference type="ChEBI" id="CHEBI:167181"/>
        <dbReference type="EC" id="4.2.99.18"/>
    </reaction>
</comment>
<dbReference type="SUPFAM" id="SSF57716">
    <property type="entry name" value="Glucocorticoid receptor-like (DNA-binding domain)"/>
    <property type="match status" value="1"/>
</dbReference>
<dbReference type="InterPro" id="IPR010663">
    <property type="entry name" value="Znf_FPG/IleRS"/>
</dbReference>
<dbReference type="EMBL" id="PFEK01000054">
    <property type="protein sequence ID" value="PJE67383.1"/>
    <property type="molecule type" value="Genomic_DNA"/>
</dbReference>
<dbReference type="GO" id="GO:0034039">
    <property type="term" value="F:8-oxo-7,8-dihydroguanine DNA N-glycosylase activity"/>
    <property type="evidence" value="ECO:0007669"/>
    <property type="project" value="TreeGrafter"/>
</dbReference>
<dbReference type="PANTHER" id="PTHR22993:SF9">
    <property type="entry name" value="FORMAMIDOPYRIMIDINE-DNA GLYCOSYLASE"/>
    <property type="match status" value="1"/>
</dbReference>
<dbReference type="InterPro" id="IPR012319">
    <property type="entry name" value="FPG_cat"/>
</dbReference>
<comment type="catalytic activity">
    <reaction evidence="1">
        <text>Hydrolysis of DNA containing ring-opened 7-methylguanine residues, releasing 2,6-diamino-4-hydroxy-5-(N-methyl)formamidopyrimidine.</text>
        <dbReference type="EC" id="3.2.2.23"/>
    </reaction>
</comment>
<evidence type="ECO:0000313" key="19">
    <source>
        <dbReference type="EMBL" id="PJE67383.1"/>
    </source>
</evidence>
<keyword evidence="11" id="KW-0234">DNA repair</keyword>
<keyword evidence="10" id="KW-0238">DNA-binding</keyword>
<evidence type="ECO:0000256" key="7">
    <source>
        <dbReference type="ARBA" id="ARBA00022771"/>
    </source>
</evidence>
<dbReference type="SUPFAM" id="SSF46946">
    <property type="entry name" value="S13-like H2TH domain"/>
    <property type="match status" value="1"/>
</dbReference>
<sequence>MPELPEVETIRKSLQKTIVGKKITGIQVLLAKQFQGRKEDVLGAKITAIERRGKILKISLSSGKNLLIHFKLTGQLVWVPKAGERATLGHPIPFAGSELPAKTTHVIFEIDGPPSPKASARQGGRLFFNDLRQFGWIKVVGELDEQMTRELGNLGVEPLIKEFTVEKLSSILQSSSRPVKLVLMDQEKIAGVGNIYANEALFEAGILPTRPAKKLSNEEIKKLREAIVKVLEDGLKYGGSSAADEAYIKPTGEAGEYQKHFRVYQRAGQPCPRCGTKIQRIELGGRGTFFCPRCQK</sequence>
<name>A0A2M8L385_9BACT</name>
<keyword evidence="7 16" id="KW-0863">Zinc-finger</keyword>
<evidence type="ECO:0000256" key="10">
    <source>
        <dbReference type="ARBA" id="ARBA00023125"/>
    </source>
</evidence>
<reference evidence="20" key="1">
    <citation type="submission" date="2017-09" db="EMBL/GenBank/DDBJ databases">
        <title>Depth-based differentiation of microbial function through sediment-hosted aquifers and enrichment of novel symbionts in the deep terrestrial subsurface.</title>
        <authorList>
            <person name="Probst A.J."/>
            <person name="Ladd B."/>
            <person name="Jarett J.K."/>
            <person name="Geller-Mcgrath D.E."/>
            <person name="Sieber C.M.K."/>
            <person name="Emerson J.B."/>
            <person name="Anantharaman K."/>
            <person name="Thomas B.C."/>
            <person name="Malmstrom R."/>
            <person name="Stieglmeier M."/>
            <person name="Klingl A."/>
            <person name="Woyke T."/>
            <person name="Ryan C.M."/>
            <person name="Banfield J.F."/>
        </authorList>
    </citation>
    <scope>NUCLEOTIDE SEQUENCE [LARGE SCALE GENOMIC DNA]</scope>
</reference>
<dbReference type="FunFam" id="1.10.8.50:FF:000003">
    <property type="entry name" value="Formamidopyrimidine-DNA glycosylase"/>
    <property type="match status" value="1"/>
</dbReference>
<evidence type="ECO:0000256" key="6">
    <source>
        <dbReference type="ARBA" id="ARBA00022763"/>
    </source>
</evidence>
<evidence type="ECO:0000313" key="20">
    <source>
        <dbReference type="Proteomes" id="UP000231474"/>
    </source>
</evidence>
<organism evidence="19 20">
    <name type="scientific">Candidatus Shapirobacteria bacterium CG10_big_fil_rev_8_21_14_0_10_40_9</name>
    <dbReference type="NCBI Taxonomy" id="1974888"/>
    <lineage>
        <taxon>Bacteria</taxon>
        <taxon>Candidatus Shapironibacteriota</taxon>
    </lineage>
</organism>
<keyword evidence="14" id="KW-0326">Glycosidase</keyword>
<dbReference type="InterPro" id="IPR020629">
    <property type="entry name" value="FPG_Glyclase"/>
</dbReference>
<dbReference type="AlphaFoldDB" id="A0A2M8L385"/>
<proteinExistence type="inferred from homology"/>
<dbReference type="SMART" id="SM00898">
    <property type="entry name" value="Fapy_DNA_glyco"/>
    <property type="match status" value="1"/>
</dbReference>
<evidence type="ECO:0000256" key="2">
    <source>
        <dbReference type="ARBA" id="ARBA00001947"/>
    </source>
</evidence>
<evidence type="ECO:0000256" key="16">
    <source>
        <dbReference type="PROSITE-ProRule" id="PRU00391"/>
    </source>
</evidence>
<accession>A0A2M8L385</accession>
<evidence type="ECO:0000259" key="17">
    <source>
        <dbReference type="PROSITE" id="PS51066"/>
    </source>
</evidence>
<dbReference type="SUPFAM" id="SSF81624">
    <property type="entry name" value="N-terminal domain of MutM-like DNA repair proteins"/>
    <property type="match status" value="1"/>
</dbReference>
<feature type="domain" description="Formamidopyrimidine-DNA glycosylase catalytic" evidence="18">
    <location>
        <begin position="2"/>
        <end position="135"/>
    </location>
</feature>
<dbReference type="Gene3D" id="1.10.8.50">
    <property type="match status" value="1"/>
</dbReference>
<gene>
    <name evidence="19" type="ORF">COU95_02770</name>
</gene>
<feature type="domain" description="FPG-type" evidence="17">
    <location>
        <begin position="262"/>
        <end position="296"/>
    </location>
</feature>
<keyword evidence="12 19" id="KW-0456">Lyase</keyword>
<dbReference type="NCBIfam" id="NF002211">
    <property type="entry name" value="PRK01103.1"/>
    <property type="match status" value="1"/>
</dbReference>
<dbReference type="GO" id="GO:0008270">
    <property type="term" value="F:zinc ion binding"/>
    <property type="evidence" value="ECO:0007669"/>
    <property type="project" value="UniProtKB-KW"/>
</dbReference>
<dbReference type="CDD" id="cd08966">
    <property type="entry name" value="EcFpg-like_N"/>
    <property type="match status" value="1"/>
</dbReference>
<comment type="caution">
    <text evidence="19">The sequence shown here is derived from an EMBL/GenBank/DDBJ whole genome shotgun (WGS) entry which is preliminary data.</text>
</comment>
<evidence type="ECO:0000256" key="5">
    <source>
        <dbReference type="ARBA" id="ARBA00022723"/>
    </source>
</evidence>
<comment type="subunit">
    <text evidence="4">Monomer.</text>
</comment>
<dbReference type="PROSITE" id="PS51066">
    <property type="entry name" value="ZF_FPG_2"/>
    <property type="match status" value="1"/>
</dbReference>
<dbReference type="InterPro" id="IPR000214">
    <property type="entry name" value="Znf_DNA_glyclase/AP_lyase"/>
</dbReference>
<dbReference type="Pfam" id="PF06831">
    <property type="entry name" value="H2TH"/>
    <property type="match status" value="1"/>
</dbReference>
<evidence type="ECO:0000256" key="4">
    <source>
        <dbReference type="ARBA" id="ARBA00011245"/>
    </source>
</evidence>
<comment type="cofactor">
    <cofactor evidence="2">
        <name>Zn(2+)</name>
        <dbReference type="ChEBI" id="CHEBI:29105"/>
    </cofactor>
</comment>
<keyword evidence="5" id="KW-0479">Metal-binding</keyword>
<dbReference type="PROSITE" id="PS01242">
    <property type="entry name" value="ZF_FPG_1"/>
    <property type="match status" value="1"/>
</dbReference>
<comment type="similarity">
    <text evidence="3">Belongs to the FPG family.</text>
</comment>
<evidence type="ECO:0000256" key="9">
    <source>
        <dbReference type="ARBA" id="ARBA00022833"/>
    </source>
</evidence>
<dbReference type="SMART" id="SM01232">
    <property type="entry name" value="H2TH"/>
    <property type="match status" value="1"/>
</dbReference>
<dbReference type="InterPro" id="IPR015887">
    <property type="entry name" value="DNA_glyclase_Znf_dom_DNA_BS"/>
</dbReference>
<evidence type="ECO:0000256" key="1">
    <source>
        <dbReference type="ARBA" id="ARBA00001668"/>
    </source>
</evidence>
<dbReference type="Proteomes" id="UP000231474">
    <property type="component" value="Unassembled WGS sequence"/>
</dbReference>
<dbReference type="Gene3D" id="3.20.190.10">
    <property type="entry name" value="MutM-like, N-terminal"/>
    <property type="match status" value="1"/>
</dbReference>
<dbReference type="GO" id="GO:0140078">
    <property type="term" value="F:class I DNA-(apurinic or apyrimidinic site) endonuclease activity"/>
    <property type="evidence" value="ECO:0007669"/>
    <property type="project" value="UniProtKB-EC"/>
</dbReference>
<evidence type="ECO:0000256" key="15">
    <source>
        <dbReference type="ARBA" id="ARBA00044632"/>
    </source>
</evidence>
<keyword evidence="9" id="KW-0862">Zinc</keyword>
<dbReference type="InterPro" id="IPR010979">
    <property type="entry name" value="Ribosomal_uS13-like_H2TH"/>
</dbReference>
<dbReference type="Pfam" id="PF06827">
    <property type="entry name" value="zf-FPG_IleRS"/>
    <property type="match status" value="1"/>
</dbReference>
<dbReference type="PANTHER" id="PTHR22993">
    <property type="entry name" value="FORMAMIDOPYRIMIDINE-DNA GLYCOSYLASE"/>
    <property type="match status" value="1"/>
</dbReference>
<evidence type="ECO:0000256" key="12">
    <source>
        <dbReference type="ARBA" id="ARBA00023239"/>
    </source>
</evidence>
<evidence type="ECO:0000259" key="18">
    <source>
        <dbReference type="PROSITE" id="PS51068"/>
    </source>
</evidence>
<dbReference type="InterPro" id="IPR015886">
    <property type="entry name" value="H2TH_FPG"/>
</dbReference>
<dbReference type="InterPro" id="IPR035937">
    <property type="entry name" value="FPG_N"/>
</dbReference>
<evidence type="ECO:0000256" key="3">
    <source>
        <dbReference type="ARBA" id="ARBA00009409"/>
    </source>
</evidence>
<keyword evidence="8" id="KW-0378">Hydrolase</keyword>
<evidence type="ECO:0000256" key="13">
    <source>
        <dbReference type="ARBA" id="ARBA00023268"/>
    </source>
</evidence>
<evidence type="ECO:0000256" key="11">
    <source>
        <dbReference type="ARBA" id="ARBA00023204"/>
    </source>
</evidence>
<dbReference type="Pfam" id="PF01149">
    <property type="entry name" value="Fapy_DNA_glyco"/>
    <property type="match status" value="1"/>
</dbReference>
<keyword evidence="13" id="KW-0511">Multifunctional enzyme</keyword>
<evidence type="ECO:0000256" key="8">
    <source>
        <dbReference type="ARBA" id="ARBA00022801"/>
    </source>
</evidence>
<protein>
    <submittedName>
        <fullName evidence="19">Bifunctional DNA-formamidopyrimidine glycosylase/DNA-(Apurinic or apyrimidinic site) lyase</fullName>
    </submittedName>
</protein>
<dbReference type="GO" id="GO:0003684">
    <property type="term" value="F:damaged DNA binding"/>
    <property type="evidence" value="ECO:0007669"/>
    <property type="project" value="InterPro"/>
</dbReference>